<reference evidence="2 3" key="1">
    <citation type="journal article" date="2016" name="Mol. Biol. Evol.">
        <title>Comparative Genomics of Early-Diverging Mushroom-Forming Fungi Provides Insights into the Origins of Lignocellulose Decay Capabilities.</title>
        <authorList>
            <person name="Nagy L.G."/>
            <person name="Riley R."/>
            <person name="Tritt A."/>
            <person name="Adam C."/>
            <person name="Daum C."/>
            <person name="Floudas D."/>
            <person name="Sun H."/>
            <person name="Yadav J.S."/>
            <person name="Pangilinan J."/>
            <person name="Larsson K.H."/>
            <person name="Matsuura K."/>
            <person name="Barry K."/>
            <person name="Labutti K."/>
            <person name="Kuo R."/>
            <person name="Ohm R.A."/>
            <person name="Bhattacharya S.S."/>
            <person name="Shirouzu T."/>
            <person name="Yoshinaga Y."/>
            <person name="Martin F.M."/>
            <person name="Grigoriev I.V."/>
            <person name="Hibbett D.S."/>
        </authorList>
    </citation>
    <scope>NUCLEOTIDE SEQUENCE [LARGE SCALE GENOMIC DNA]</scope>
    <source>
        <strain evidence="2 3">CBS 109695</strain>
    </source>
</reference>
<evidence type="ECO:0000259" key="1">
    <source>
        <dbReference type="PROSITE" id="PS50053"/>
    </source>
</evidence>
<gene>
    <name evidence="2" type="ORF">FIBSPDRAFT_882080</name>
</gene>
<dbReference type="InterPro" id="IPR050158">
    <property type="entry name" value="Ubiquitin_ubiquitin-like"/>
</dbReference>
<sequence length="310" mass="35292">MHVEGRWIQRVSTAGVESDGFAINLKLTIELPIYVPDRNPASPDVAATTVNYFLVSSHRDVATATPGLTEEATEYGALRHHSSDTINNVKAKFQDKEGILPDQQCLIFAANQLEDGHTLSDHTIQKQSTRACTWCSAYAVARGRVFGHRMSMSYWKQTDKAISHRYCNKSPEPRSGMRWTRFNLYRQYLSLMLYMKNPPDQQHLILAEKQLDDRCTLSNYNIQKDSTLHLVLRLWRLSPDKTVTLEVESSDTIDNVKAKIQDKEGIPPDQQRLIFVEQLDHGCTLHLVLHLRCPCIAPARCIVLHRADTP</sequence>
<dbReference type="PRINTS" id="PR00348">
    <property type="entry name" value="UBIQUITIN"/>
</dbReference>
<organism evidence="2 3">
    <name type="scientific">Athelia psychrophila</name>
    <dbReference type="NCBI Taxonomy" id="1759441"/>
    <lineage>
        <taxon>Eukaryota</taxon>
        <taxon>Fungi</taxon>
        <taxon>Dikarya</taxon>
        <taxon>Basidiomycota</taxon>
        <taxon>Agaricomycotina</taxon>
        <taxon>Agaricomycetes</taxon>
        <taxon>Agaricomycetidae</taxon>
        <taxon>Atheliales</taxon>
        <taxon>Atheliaceae</taxon>
        <taxon>Athelia</taxon>
    </lineage>
</organism>
<dbReference type="InterPro" id="IPR029071">
    <property type="entry name" value="Ubiquitin-like_domsf"/>
</dbReference>
<dbReference type="AlphaFoldDB" id="A0A166W3S4"/>
<dbReference type="Gene3D" id="3.10.20.90">
    <property type="entry name" value="Phosphatidylinositol 3-kinase Catalytic Subunit, Chain A, domain 1"/>
    <property type="match status" value="3"/>
</dbReference>
<dbReference type="Pfam" id="PF00240">
    <property type="entry name" value="ubiquitin"/>
    <property type="match status" value="3"/>
</dbReference>
<proteinExistence type="predicted"/>
<dbReference type="InterPro" id="IPR000626">
    <property type="entry name" value="Ubiquitin-like_dom"/>
</dbReference>
<dbReference type="STRING" id="436010.A0A166W3S4"/>
<feature type="domain" description="Ubiquitin-like" evidence="1">
    <location>
        <begin position="198"/>
        <end position="233"/>
    </location>
</feature>
<evidence type="ECO:0000313" key="2">
    <source>
        <dbReference type="EMBL" id="KZP33339.1"/>
    </source>
</evidence>
<dbReference type="EMBL" id="KV417483">
    <property type="protein sequence ID" value="KZP33339.1"/>
    <property type="molecule type" value="Genomic_DNA"/>
</dbReference>
<evidence type="ECO:0000313" key="3">
    <source>
        <dbReference type="Proteomes" id="UP000076532"/>
    </source>
</evidence>
<dbReference type="PROSITE" id="PS50053">
    <property type="entry name" value="UBIQUITIN_2"/>
    <property type="match status" value="3"/>
</dbReference>
<dbReference type="Proteomes" id="UP000076532">
    <property type="component" value="Unassembled WGS sequence"/>
</dbReference>
<feature type="domain" description="Ubiquitin-like" evidence="1">
    <location>
        <begin position="83"/>
        <end position="129"/>
    </location>
</feature>
<dbReference type="SUPFAM" id="SSF54236">
    <property type="entry name" value="Ubiquitin-like"/>
    <property type="match status" value="3"/>
</dbReference>
<keyword evidence="3" id="KW-1185">Reference proteome</keyword>
<accession>A0A166W3S4</accession>
<feature type="domain" description="Ubiquitin-like" evidence="1">
    <location>
        <begin position="228"/>
        <end position="286"/>
    </location>
</feature>
<name>A0A166W3S4_9AGAM</name>
<dbReference type="InterPro" id="IPR019956">
    <property type="entry name" value="Ubiquitin_dom"/>
</dbReference>
<protein>
    <recommendedName>
        <fullName evidence="1">Ubiquitin-like domain-containing protein</fullName>
    </recommendedName>
</protein>
<dbReference type="SMART" id="SM00213">
    <property type="entry name" value="UBQ"/>
    <property type="match status" value="3"/>
</dbReference>
<dbReference type="OrthoDB" id="428577at2759"/>
<dbReference type="PANTHER" id="PTHR10666">
    <property type="entry name" value="UBIQUITIN"/>
    <property type="match status" value="1"/>
</dbReference>